<dbReference type="Proteomes" id="UP000306628">
    <property type="component" value="Unassembled WGS sequence"/>
</dbReference>
<protein>
    <recommendedName>
        <fullName evidence="2">SWIM-type domain-containing protein</fullName>
    </recommendedName>
</protein>
<keyword evidence="4" id="KW-1185">Reference proteome</keyword>
<reference evidence="3 4" key="1">
    <citation type="submission" date="2019-05" db="EMBL/GenBank/DDBJ databases">
        <title>Draft genome sequence of Nonomuraea zeae DSM 100528.</title>
        <authorList>
            <person name="Saricaoglu S."/>
            <person name="Isik K."/>
        </authorList>
    </citation>
    <scope>NUCLEOTIDE SEQUENCE [LARGE SCALE GENOMIC DNA]</scope>
    <source>
        <strain evidence="3 4">DSM 100528</strain>
    </source>
</reference>
<dbReference type="OrthoDB" id="188274at2"/>
<keyword evidence="1" id="KW-0863">Zinc-finger</keyword>
<evidence type="ECO:0000313" key="3">
    <source>
        <dbReference type="EMBL" id="TMR36492.1"/>
    </source>
</evidence>
<dbReference type="PANTHER" id="PTHR38133:SF1">
    <property type="entry name" value="SLR1429 PROTEIN"/>
    <property type="match status" value="1"/>
</dbReference>
<keyword evidence="1" id="KW-0479">Metal-binding</keyword>
<organism evidence="3 4">
    <name type="scientific">Nonomuraea zeae</name>
    <dbReference type="NCBI Taxonomy" id="1642303"/>
    <lineage>
        <taxon>Bacteria</taxon>
        <taxon>Bacillati</taxon>
        <taxon>Actinomycetota</taxon>
        <taxon>Actinomycetes</taxon>
        <taxon>Streptosporangiales</taxon>
        <taxon>Streptosporangiaceae</taxon>
        <taxon>Nonomuraea</taxon>
    </lineage>
</organism>
<gene>
    <name evidence="3" type="ORF">ETD85_10930</name>
</gene>
<evidence type="ECO:0000259" key="2">
    <source>
        <dbReference type="PROSITE" id="PS50966"/>
    </source>
</evidence>
<name>A0A5S4GUS1_9ACTN</name>
<evidence type="ECO:0000313" key="4">
    <source>
        <dbReference type="Proteomes" id="UP000306628"/>
    </source>
</evidence>
<dbReference type="EMBL" id="VCKX01000024">
    <property type="protein sequence ID" value="TMR36492.1"/>
    <property type="molecule type" value="Genomic_DNA"/>
</dbReference>
<feature type="domain" description="SWIM-type" evidence="2">
    <location>
        <begin position="96"/>
        <end position="135"/>
    </location>
</feature>
<dbReference type="InterPro" id="IPR007527">
    <property type="entry name" value="Znf_SWIM"/>
</dbReference>
<dbReference type="AlphaFoldDB" id="A0A5S4GUS1"/>
<dbReference type="PANTHER" id="PTHR38133">
    <property type="entry name" value="SLR1429 PROTEIN"/>
    <property type="match status" value="1"/>
</dbReference>
<comment type="caution">
    <text evidence="3">The sequence shown here is derived from an EMBL/GenBank/DDBJ whole genome shotgun (WGS) entry which is preliminary data.</text>
</comment>
<accession>A0A5S4GUS1</accession>
<dbReference type="PROSITE" id="PS50966">
    <property type="entry name" value="ZF_SWIM"/>
    <property type="match status" value="1"/>
</dbReference>
<dbReference type="GO" id="GO:0008270">
    <property type="term" value="F:zinc ion binding"/>
    <property type="evidence" value="ECO:0007669"/>
    <property type="project" value="UniProtKB-KW"/>
</dbReference>
<sequence>MADHDYGYTTWGKDWVRFAESLRQTRPDPRLPSARRLARDGKVQITFDGRTVRAAVHRGRGISTVTIEVAPMSAGATGEISRQLSGIQPLLTDDLYRAIADAGHPLAPVLDSVGCSCPAATPRCVHELAVYYDMARRIDDDPRIALDVQGFFLASAGGGEAPAEATARRWIALNSLDPAAYFTVAE</sequence>
<evidence type="ECO:0000256" key="1">
    <source>
        <dbReference type="PROSITE-ProRule" id="PRU00325"/>
    </source>
</evidence>
<dbReference type="RefSeq" id="WP_138689528.1">
    <property type="nucleotide sequence ID" value="NZ_JBHSAZ010000048.1"/>
</dbReference>
<keyword evidence="1" id="KW-0862">Zinc</keyword>
<proteinExistence type="predicted"/>